<dbReference type="STRING" id="50429.A0A2B4S335"/>
<dbReference type="EMBL" id="LSMT01000215">
    <property type="protein sequence ID" value="PFX23190.1"/>
    <property type="molecule type" value="Genomic_DNA"/>
</dbReference>
<feature type="region of interest" description="Disordered" evidence="1">
    <location>
        <begin position="470"/>
        <end position="495"/>
    </location>
</feature>
<dbReference type="OrthoDB" id="5977725at2759"/>
<dbReference type="Proteomes" id="UP000225706">
    <property type="component" value="Unassembled WGS sequence"/>
</dbReference>
<sequence length="495" mass="55742">MPSAECHTDHRLVPCKVKLQFKSKPKKIGIPVKKLNVSSLCREEVKAKFQADLQLKLDELPQAVDPTPDTLWEKLKSAILKTSQEVFGHSKKKNQDWFDENEMEIQDLLAKKRTSHQAHLAQPTCPVKRANFRCAFSALQRRLRGIKNDWLDHLAMKTQLSADAGDYRGFYEALKAVYGPTHQVQSPLRSSDGQVLLTDNTSILARCSENFQTLLSANRTVQASTTDCVPQLSLKEELDEPPTLNELSVVINQLKSRKAAGVDGIPPEIRRNGMVIQLHENQRGQARLNGDLSEPFPMSNGVKQGCVLGPTLLSIFFSMMLKQATMDLDVNEGVYIRYRLDGSLFSLRRLRAHTKTQERLIRDLLFADDAALVAHTERALQRITSCFAGSSQLYGPEVSLKETEVPHQPAPLVEYRPPRISIGDADLKSIKQFTYLGCTISSDAKMDKEIDNRLAKKNSSFGRLIQTSLEQQEPEKQNKDPRLQGCRSHHPSLRL</sequence>
<proteinExistence type="predicted"/>
<feature type="compositionally biased region" description="Basic and acidic residues" evidence="1">
    <location>
        <begin position="473"/>
        <end position="482"/>
    </location>
</feature>
<comment type="caution">
    <text evidence="2">The sequence shown here is derived from an EMBL/GenBank/DDBJ whole genome shotgun (WGS) entry which is preliminary data.</text>
</comment>
<evidence type="ECO:0000256" key="1">
    <source>
        <dbReference type="SAM" id="MobiDB-lite"/>
    </source>
</evidence>
<dbReference type="PANTHER" id="PTHR47027">
    <property type="entry name" value="REVERSE TRANSCRIPTASE DOMAIN-CONTAINING PROTEIN"/>
    <property type="match status" value="1"/>
</dbReference>
<evidence type="ECO:0000313" key="2">
    <source>
        <dbReference type="EMBL" id="PFX23190.1"/>
    </source>
</evidence>
<evidence type="ECO:0000313" key="3">
    <source>
        <dbReference type="Proteomes" id="UP000225706"/>
    </source>
</evidence>
<dbReference type="PANTHER" id="PTHR47027:SF20">
    <property type="entry name" value="REVERSE TRANSCRIPTASE-LIKE PROTEIN WITH RNA-DIRECTED DNA POLYMERASE DOMAIN"/>
    <property type="match status" value="1"/>
</dbReference>
<accession>A0A2B4S335</accession>
<protein>
    <submittedName>
        <fullName evidence="2">Uncharacterized protein</fullName>
    </submittedName>
</protein>
<gene>
    <name evidence="2" type="ORF">AWC38_SpisGene12258</name>
</gene>
<name>A0A2B4S335_STYPI</name>
<dbReference type="AlphaFoldDB" id="A0A2B4S335"/>
<keyword evidence="3" id="KW-1185">Reference proteome</keyword>
<reference evidence="3" key="1">
    <citation type="journal article" date="2017" name="bioRxiv">
        <title>Comparative analysis of the genomes of Stylophora pistillata and Acropora digitifera provides evidence for extensive differences between species of corals.</title>
        <authorList>
            <person name="Voolstra C.R."/>
            <person name="Li Y."/>
            <person name="Liew Y.J."/>
            <person name="Baumgarten S."/>
            <person name="Zoccola D."/>
            <person name="Flot J.-F."/>
            <person name="Tambutte S."/>
            <person name="Allemand D."/>
            <person name="Aranda M."/>
        </authorList>
    </citation>
    <scope>NUCLEOTIDE SEQUENCE [LARGE SCALE GENOMIC DNA]</scope>
</reference>
<organism evidence="2 3">
    <name type="scientific">Stylophora pistillata</name>
    <name type="common">Smooth cauliflower coral</name>
    <dbReference type="NCBI Taxonomy" id="50429"/>
    <lineage>
        <taxon>Eukaryota</taxon>
        <taxon>Metazoa</taxon>
        <taxon>Cnidaria</taxon>
        <taxon>Anthozoa</taxon>
        <taxon>Hexacorallia</taxon>
        <taxon>Scleractinia</taxon>
        <taxon>Astrocoeniina</taxon>
        <taxon>Pocilloporidae</taxon>
        <taxon>Stylophora</taxon>
    </lineage>
</organism>